<dbReference type="Gene3D" id="2.60.120.650">
    <property type="entry name" value="Cupin"/>
    <property type="match status" value="1"/>
</dbReference>
<proteinExistence type="predicted"/>
<reference evidence="3" key="1">
    <citation type="submission" date="2017-09" db="EMBL/GenBank/DDBJ databases">
        <title>Polyketide synthases of a Diaporthe helianthi virulent isolate.</title>
        <authorList>
            <person name="Baroncelli R."/>
        </authorList>
    </citation>
    <scope>NUCLEOTIDE SEQUENCE [LARGE SCALE GENOMIC DNA]</scope>
    <source>
        <strain evidence="3">7/96</strain>
    </source>
</reference>
<feature type="region of interest" description="Disordered" evidence="1">
    <location>
        <begin position="1"/>
        <end position="31"/>
    </location>
</feature>
<dbReference type="AlphaFoldDB" id="A0A2P5I4I5"/>
<gene>
    <name evidence="3" type="ORF">DHEL01_v204204</name>
</gene>
<feature type="compositionally biased region" description="Basic and acidic residues" evidence="1">
    <location>
        <begin position="1"/>
        <end position="10"/>
    </location>
</feature>
<dbReference type="PANTHER" id="PTHR12461:SF105">
    <property type="entry name" value="HYPOXIA-INDUCIBLE FACTOR 1-ALPHA INHIBITOR"/>
    <property type="match status" value="1"/>
</dbReference>
<evidence type="ECO:0000313" key="3">
    <source>
        <dbReference type="EMBL" id="POS77402.1"/>
    </source>
</evidence>
<dbReference type="InParanoid" id="A0A2P5I4I5"/>
<dbReference type="InterPro" id="IPR041667">
    <property type="entry name" value="Cupin_8"/>
</dbReference>
<evidence type="ECO:0000259" key="2">
    <source>
        <dbReference type="PROSITE" id="PS51184"/>
    </source>
</evidence>
<dbReference type="Proteomes" id="UP000094444">
    <property type="component" value="Unassembled WGS sequence"/>
</dbReference>
<dbReference type="STRING" id="158607.A0A2P5I4I5"/>
<protein>
    <recommendedName>
        <fullName evidence="2">JmjC domain-containing protein</fullName>
    </recommendedName>
</protein>
<dbReference type="InterPro" id="IPR003347">
    <property type="entry name" value="JmjC_dom"/>
</dbReference>
<dbReference type="SUPFAM" id="SSF51197">
    <property type="entry name" value="Clavaminate synthase-like"/>
    <property type="match status" value="1"/>
</dbReference>
<evidence type="ECO:0000313" key="4">
    <source>
        <dbReference type="Proteomes" id="UP000094444"/>
    </source>
</evidence>
<keyword evidence="4" id="KW-1185">Reference proteome</keyword>
<dbReference type="PROSITE" id="PS51184">
    <property type="entry name" value="JMJC"/>
    <property type="match status" value="1"/>
</dbReference>
<name>A0A2P5I4I5_DIAHE</name>
<dbReference type="EMBL" id="MAVT02000273">
    <property type="protein sequence ID" value="POS77402.1"/>
    <property type="molecule type" value="Genomic_DNA"/>
</dbReference>
<dbReference type="PANTHER" id="PTHR12461">
    <property type="entry name" value="HYPOXIA-INDUCIBLE FACTOR 1 ALPHA INHIBITOR-RELATED"/>
    <property type="match status" value="1"/>
</dbReference>
<comment type="caution">
    <text evidence="3">The sequence shown here is derived from an EMBL/GenBank/DDBJ whole genome shotgun (WGS) entry which is preliminary data.</text>
</comment>
<dbReference type="Pfam" id="PF13621">
    <property type="entry name" value="Cupin_8"/>
    <property type="match status" value="1"/>
</dbReference>
<feature type="domain" description="JmjC" evidence="2">
    <location>
        <begin position="206"/>
        <end position="356"/>
    </location>
</feature>
<dbReference type="OrthoDB" id="263283at2759"/>
<organism evidence="3 4">
    <name type="scientific">Diaporthe helianthi</name>
    <dbReference type="NCBI Taxonomy" id="158607"/>
    <lineage>
        <taxon>Eukaryota</taxon>
        <taxon>Fungi</taxon>
        <taxon>Dikarya</taxon>
        <taxon>Ascomycota</taxon>
        <taxon>Pezizomycotina</taxon>
        <taxon>Sordariomycetes</taxon>
        <taxon>Sordariomycetidae</taxon>
        <taxon>Diaporthales</taxon>
        <taxon>Diaporthaceae</taxon>
        <taxon>Diaporthe</taxon>
    </lineage>
</organism>
<sequence length="356" mass="39909">MEADNKRPDEVNVQQKLKAHPGQVAEDTSHENIEVGRFRELAFDAGKPLLLKGSQDGPSSMPAMGKWFQPVADSQNPPTADTVSSYFQDFAMAPVPYELMYPQKREGGEDVLGHFIKFLQSSRLQSGSNDTAEARLEQSLASILNQHIQTAPHGLGRPFIDPTRYQQLLRLDAPLALLIAALRFNAQRQESSRLRQLYIAQCSLSDLPPELSEDLPVPRLIKEAGKGDIYASSIWLGLEPTYTPLHRDPNPNLFVQLRSSKTVRLLPPQDGDAVFRHVQAALGRRGGSSRIRGAEMMQGPEREMLHDAIWKTPRVPLQEAELRPGDALFIPKGWWHGVKSRSDDGRLNGSVNWWFR</sequence>
<evidence type="ECO:0000256" key="1">
    <source>
        <dbReference type="SAM" id="MobiDB-lite"/>
    </source>
</evidence>
<accession>A0A2P5I4I5</accession>